<evidence type="ECO:0000256" key="4">
    <source>
        <dbReference type="ARBA" id="ARBA00022692"/>
    </source>
</evidence>
<evidence type="ECO:0000256" key="7">
    <source>
        <dbReference type="RuleBase" id="RU363032"/>
    </source>
</evidence>
<keyword evidence="4 7" id="KW-0812">Transmembrane</keyword>
<keyword evidence="2 7" id="KW-0813">Transport</keyword>
<feature type="transmembrane region" description="Helical" evidence="7">
    <location>
        <begin position="31"/>
        <end position="55"/>
    </location>
</feature>
<dbReference type="PANTHER" id="PTHR30193:SF37">
    <property type="entry name" value="INNER MEMBRANE ABC TRANSPORTER PERMEASE PROTEIN YCJO"/>
    <property type="match status" value="1"/>
</dbReference>
<evidence type="ECO:0000259" key="9">
    <source>
        <dbReference type="PROSITE" id="PS50928"/>
    </source>
</evidence>
<proteinExistence type="inferred from homology"/>
<dbReference type="InterPro" id="IPR035906">
    <property type="entry name" value="MetI-like_sf"/>
</dbReference>
<dbReference type="InterPro" id="IPR000515">
    <property type="entry name" value="MetI-like"/>
</dbReference>
<evidence type="ECO:0000313" key="11">
    <source>
        <dbReference type="Proteomes" id="UP001199642"/>
    </source>
</evidence>
<name>A0ABY3RP69_9MICO</name>
<evidence type="ECO:0000256" key="3">
    <source>
        <dbReference type="ARBA" id="ARBA00022475"/>
    </source>
</evidence>
<feature type="domain" description="ABC transmembrane type-1" evidence="9">
    <location>
        <begin position="96"/>
        <end position="307"/>
    </location>
</feature>
<dbReference type="PANTHER" id="PTHR30193">
    <property type="entry name" value="ABC TRANSPORTER PERMEASE PROTEIN"/>
    <property type="match status" value="1"/>
</dbReference>
<gene>
    <name evidence="10" type="ORF">K8F61_13880</name>
</gene>
<feature type="transmembrane region" description="Helical" evidence="7">
    <location>
        <begin position="239"/>
        <end position="260"/>
    </location>
</feature>
<dbReference type="RefSeq" id="WP_084344509.1">
    <property type="nucleotide sequence ID" value="NZ_CP082781.1"/>
</dbReference>
<dbReference type="SUPFAM" id="SSF161098">
    <property type="entry name" value="MetI-like"/>
    <property type="match status" value="1"/>
</dbReference>
<comment type="similarity">
    <text evidence="7">Belongs to the binding-protein-dependent transport system permease family.</text>
</comment>
<evidence type="ECO:0000256" key="2">
    <source>
        <dbReference type="ARBA" id="ARBA00022448"/>
    </source>
</evidence>
<accession>A0ABY3RP69</accession>
<evidence type="ECO:0000313" key="10">
    <source>
        <dbReference type="EMBL" id="UGS25742.1"/>
    </source>
</evidence>
<evidence type="ECO:0000256" key="5">
    <source>
        <dbReference type="ARBA" id="ARBA00022989"/>
    </source>
</evidence>
<dbReference type="PROSITE" id="PS50928">
    <property type="entry name" value="ABC_TM1"/>
    <property type="match status" value="1"/>
</dbReference>
<feature type="transmembrane region" description="Helical" evidence="7">
    <location>
        <begin position="134"/>
        <end position="153"/>
    </location>
</feature>
<reference evidence="10 11" key="1">
    <citation type="submission" date="2023-01" db="EMBL/GenBank/DDBJ databases">
        <title>Characterization of estradiol degrading bacteria Microbacterium sp. MZT7 and reveal degrading genes through genome analysis.</title>
        <authorList>
            <person name="Hao P."/>
            <person name="Gao Y."/>
        </authorList>
    </citation>
    <scope>NUCLEOTIDE SEQUENCE [LARGE SCALE GENOMIC DNA]</scope>
    <source>
        <strain evidence="10 11">MZT7</strain>
    </source>
</reference>
<feature type="transmembrane region" description="Helical" evidence="7">
    <location>
        <begin position="181"/>
        <end position="205"/>
    </location>
</feature>
<sequence length="316" mass="33789">MTDTTAPTSVAGPGSARPVTGRAPARRRTTALRVTLIAFAMLTPALLTLILMRVVPLLSAVGMSFQHVSLATGETTFDGWANYVYLFSDPNFHSVLIVTLVFNLVLNPVIVVLSTALALLLVQNIPLVGLWRSMIFVPAAVPGAVVALIWSTALQPDGLVNGILGAVGLPAQPFLTSANQAAFSIGIMVTWGALGYWMIFIIAGLKDIPGSLYEAAALDGAGWWRRLFSITLPLLKRPMAFVLIACTVGSFLLFAPVQILTKGGPNGSTNLIMYDIYNRAYLLGDLGVGQAEVVVLMLLLSLIVLVQFRLLKEDRA</sequence>
<evidence type="ECO:0000256" key="1">
    <source>
        <dbReference type="ARBA" id="ARBA00004651"/>
    </source>
</evidence>
<dbReference type="Proteomes" id="UP001199642">
    <property type="component" value="Chromosome"/>
</dbReference>
<keyword evidence="5 7" id="KW-1133">Transmembrane helix</keyword>
<protein>
    <submittedName>
        <fullName evidence="10">Sugar ABC transporter permease</fullName>
    </submittedName>
</protein>
<organism evidence="10 11">
    <name type="scientific">Microbacterium resistens</name>
    <dbReference type="NCBI Taxonomy" id="156977"/>
    <lineage>
        <taxon>Bacteria</taxon>
        <taxon>Bacillati</taxon>
        <taxon>Actinomycetota</taxon>
        <taxon>Actinomycetes</taxon>
        <taxon>Micrococcales</taxon>
        <taxon>Microbacteriaceae</taxon>
        <taxon>Microbacterium</taxon>
    </lineage>
</organism>
<dbReference type="Gene3D" id="1.10.3720.10">
    <property type="entry name" value="MetI-like"/>
    <property type="match status" value="1"/>
</dbReference>
<evidence type="ECO:0000256" key="6">
    <source>
        <dbReference type="ARBA" id="ARBA00023136"/>
    </source>
</evidence>
<comment type="subcellular location">
    <subcellularLocation>
        <location evidence="1 7">Cell membrane</location>
        <topology evidence="1 7">Multi-pass membrane protein</topology>
    </subcellularLocation>
</comment>
<dbReference type="EMBL" id="CP082781">
    <property type="protein sequence ID" value="UGS25742.1"/>
    <property type="molecule type" value="Genomic_DNA"/>
</dbReference>
<keyword evidence="6 7" id="KW-0472">Membrane</keyword>
<keyword evidence="11" id="KW-1185">Reference proteome</keyword>
<feature type="region of interest" description="Disordered" evidence="8">
    <location>
        <begin position="1"/>
        <end position="24"/>
    </location>
</feature>
<evidence type="ECO:0000256" key="8">
    <source>
        <dbReference type="SAM" id="MobiDB-lite"/>
    </source>
</evidence>
<dbReference type="Pfam" id="PF00528">
    <property type="entry name" value="BPD_transp_1"/>
    <property type="match status" value="1"/>
</dbReference>
<dbReference type="CDD" id="cd06261">
    <property type="entry name" value="TM_PBP2"/>
    <property type="match status" value="1"/>
</dbReference>
<feature type="transmembrane region" description="Helical" evidence="7">
    <location>
        <begin position="95"/>
        <end position="122"/>
    </location>
</feature>
<keyword evidence="3" id="KW-1003">Cell membrane</keyword>
<feature type="transmembrane region" description="Helical" evidence="7">
    <location>
        <begin position="280"/>
        <end position="306"/>
    </location>
</feature>
<dbReference type="InterPro" id="IPR051393">
    <property type="entry name" value="ABC_transporter_permease"/>
</dbReference>